<keyword evidence="3" id="KW-0520">NAD</keyword>
<evidence type="ECO:0000313" key="7">
    <source>
        <dbReference type="EMBL" id="RBA28599.1"/>
    </source>
</evidence>
<dbReference type="AlphaFoldDB" id="A0A365P240"/>
<comment type="similarity">
    <text evidence="1 4">Belongs to the D-isomer specific 2-hydroxyacid dehydrogenase family.</text>
</comment>
<accession>A0A365P240</accession>
<dbReference type="Pfam" id="PF00389">
    <property type="entry name" value="2-Hacid_dh"/>
    <property type="match status" value="1"/>
</dbReference>
<keyword evidence="2 4" id="KW-0560">Oxidoreductase</keyword>
<sequence>MKTLVYSSHGFDQPFLQKFANSIHEIEFTEEALNETTAQLSKGFEAVALFSSDKANAAVLEILKQNGVNFIALRSVGYDHVDLDKAQALGIKVANIPEYSPYAIAEHAVTLLLALNRKVILANELMKTNDFRLDQLVGFDLQGKTVGIVGTGKIGSAFTRIMNGFGCKLLGYDIAENTDLIARTSIQYTSLEELCKQSDVISVCCPLNEATKYMFNKATFSLMKKGVYFINTARGGIVNTVDLIEAIENKTVAAAGLDVYENENGIFFKDLSNKVLADDLFEKLRSYPNVLVTGHQAFLTQEALTSISQITMENLSNWEQFGKSPNDLN</sequence>
<dbReference type="PANTHER" id="PTHR43026:SF1">
    <property type="entry name" value="2-HYDROXYACID DEHYDROGENASE HOMOLOG 1-RELATED"/>
    <property type="match status" value="1"/>
</dbReference>
<dbReference type="Pfam" id="PF02826">
    <property type="entry name" value="2-Hacid_dh_C"/>
    <property type="match status" value="1"/>
</dbReference>
<evidence type="ECO:0000256" key="2">
    <source>
        <dbReference type="ARBA" id="ARBA00023002"/>
    </source>
</evidence>
<dbReference type="InterPro" id="IPR006140">
    <property type="entry name" value="D-isomer_DH_NAD-bd"/>
</dbReference>
<feature type="domain" description="D-isomer specific 2-hydroxyacid dehydrogenase catalytic" evidence="5">
    <location>
        <begin position="12"/>
        <end position="328"/>
    </location>
</feature>
<name>A0A365P240_9FLAO</name>
<dbReference type="InterPro" id="IPR029753">
    <property type="entry name" value="D-isomer_DH_CS"/>
</dbReference>
<dbReference type="InterPro" id="IPR006139">
    <property type="entry name" value="D-isomer_2_OHA_DH_cat_dom"/>
</dbReference>
<evidence type="ECO:0000313" key="8">
    <source>
        <dbReference type="Proteomes" id="UP000253319"/>
    </source>
</evidence>
<comment type="caution">
    <text evidence="7">The sequence shown here is derived from an EMBL/GenBank/DDBJ whole genome shotgun (WGS) entry which is preliminary data.</text>
</comment>
<dbReference type="SUPFAM" id="SSF51735">
    <property type="entry name" value="NAD(P)-binding Rossmann-fold domains"/>
    <property type="match status" value="1"/>
</dbReference>
<keyword evidence="8" id="KW-1185">Reference proteome</keyword>
<dbReference type="InterPro" id="IPR058205">
    <property type="entry name" value="D-LDH-like"/>
</dbReference>
<evidence type="ECO:0000256" key="4">
    <source>
        <dbReference type="RuleBase" id="RU003719"/>
    </source>
</evidence>
<dbReference type="InterPro" id="IPR036291">
    <property type="entry name" value="NAD(P)-bd_dom_sf"/>
</dbReference>
<dbReference type="SUPFAM" id="SSF52283">
    <property type="entry name" value="Formate/glycerate dehydrogenase catalytic domain-like"/>
    <property type="match status" value="1"/>
</dbReference>
<reference evidence="7 8" key="1">
    <citation type="submission" date="2018-06" db="EMBL/GenBank/DDBJ databases">
        <title>Flavobacterium tibetense sp. nov., isolated from a wetland YonghuCo on Tibetan Plateau.</title>
        <authorList>
            <person name="Xing P."/>
            <person name="Phurbu D."/>
            <person name="Lu H."/>
        </authorList>
    </citation>
    <scope>NUCLEOTIDE SEQUENCE [LARGE SCALE GENOMIC DNA]</scope>
    <source>
        <strain evidence="7 8">YH5</strain>
    </source>
</reference>
<feature type="domain" description="D-isomer specific 2-hydroxyacid dehydrogenase NAD-binding" evidence="6">
    <location>
        <begin position="110"/>
        <end position="297"/>
    </location>
</feature>
<proteinExistence type="inferred from homology"/>
<evidence type="ECO:0000259" key="6">
    <source>
        <dbReference type="Pfam" id="PF02826"/>
    </source>
</evidence>
<dbReference type="GO" id="GO:0008720">
    <property type="term" value="F:D-lactate dehydrogenase (NAD+) activity"/>
    <property type="evidence" value="ECO:0007669"/>
    <property type="project" value="TreeGrafter"/>
</dbReference>
<dbReference type="Proteomes" id="UP000253319">
    <property type="component" value="Unassembled WGS sequence"/>
</dbReference>
<dbReference type="InterPro" id="IPR029752">
    <property type="entry name" value="D-isomer_DH_CS1"/>
</dbReference>
<dbReference type="PANTHER" id="PTHR43026">
    <property type="entry name" value="2-HYDROXYACID DEHYDROGENASE HOMOLOG 1-RELATED"/>
    <property type="match status" value="1"/>
</dbReference>
<evidence type="ECO:0000256" key="3">
    <source>
        <dbReference type="ARBA" id="ARBA00023027"/>
    </source>
</evidence>
<organism evidence="7 8">
    <name type="scientific">Flavobacterium tibetense</name>
    <dbReference type="NCBI Taxonomy" id="2233533"/>
    <lineage>
        <taxon>Bacteria</taxon>
        <taxon>Pseudomonadati</taxon>
        <taxon>Bacteroidota</taxon>
        <taxon>Flavobacteriia</taxon>
        <taxon>Flavobacteriales</taxon>
        <taxon>Flavobacteriaceae</taxon>
        <taxon>Flavobacterium</taxon>
    </lineage>
</organism>
<dbReference type="GO" id="GO:0051287">
    <property type="term" value="F:NAD binding"/>
    <property type="evidence" value="ECO:0007669"/>
    <property type="project" value="InterPro"/>
</dbReference>
<evidence type="ECO:0000256" key="1">
    <source>
        <dbReference type="ARBA" id="ARBA00005854"/>
    </source>
</evidence>
<gene>
    <name evidence="7" type="ORF">DPN68_06185</name>
</gene>
<dbReference type="EMBL" id="QLST01000006">
    <property type="protein sequence ID" value="RBA28599.1"/>
    <property type="molecule type" value="Genomic_DNA"/>
</dbReference>
<protein>
    <submittedName>
        <fullName evidence="7">2-hydroxyacid dehydrogenase</fullName>
    </submittedName>
</protein>
<dbReference type="Gene3D" id="3.40.50.720">
    <property type="entry name" value="NAD(P)-binding Rossmann-like Domain"/>
    <property type="match status" value="2"/>
</dbReference>
<dbReference type="CDD" id="cd12183">
    <property type="entry name" value="LDH_like_2"/>
    <property type="match status" value="1"/>
</dbReference>
<dbReference type="OrthoDB" id="9777288at2"/>
<dbReference type="RefSeq" id="WP_113988780.1">
    <property type="nucleotide sequence ID" value="NZ_QLST01000006.1"/>
</dbReference>
<evidence type="ECO:0000259" key="5">
    <source>
        <dbReference type="Pfam" id="PF00389"/>
    </source>
</evidence>
<dbReference type="PROSITE" id="PS00671">
    <property type="entry name" value="D_2_HYDROXYACID_DH_3"/>
    <property type="match status" value="1"/>
</dbReference>
<dbReference type="PROSITE" id="PS00065">
    <property type="entry name" value="D_2_HYDROXYACID_DH_1"/>
    <property type="match status" value="1"/>
</dbReference>